<keyword evidence="3" id="KW-1185">Reference proteome</keyword>
<evidence type="ECO:0000256" key="1">
    <source>
        <dbReference type="SAM" id="MobiDB-lite"/>
    </source>
</evidence>
<feature type="region of interest" description="Disordered" evidence="1">
    <location>
        <begin position="57"/>
        <end position="79"/>
    </location>
</feature>
<gene>
    <name evidence="2" type="primary">Dana\GF27702</name>
    <name evidence="2" type="ORF">GF27702</name>
</gene>
<dbReference type="AlphaFoldDB" id="A0A0P9ACQ8"/>
<dbReference type="Proteomes" id="UP000007801">
    <property type="component" value="Unassembled WGS sequence"/>
</dbReference>
<reference evidence="2 3" key="1">
    <citation type="journal article" date="2007" name="Nature">
        <title>Evolution of genes and genomes on the Drosophila phylogeny.</title>
        <authorList>
            <consortium name="Drosophila 12 Genomes Consortium"/>
            <person name="Clark A.G."/>
            <person name="Eisen M.B."/>
            <person name="Smith D.R."/>
            <person name="Bergman C.M."/>
            <person name="Oliver B."/>
            <person name="Markow T.A."/>
            <person name="Kaufman T.C."/>
            <person name="Kellis M."/>
            <person name="Gelbart W."/>
            <person name="Iyer V.N."/>
            <person name="Pollard D.A."/>
            <person name="Sackton T.B."/>
            <person name="Larracuente A.M."/>
            <person name="Singh N.D."/>
            <person name="Abad J.P."/>
            <person name="Abt D.N."/>
            <person name="Adryan B."/>
            <person name="Aguade M."/>
            <person name="Akashi H."/>
            <person name="Anderson W.W."/>
            <person name="Aquadro C.F."/>
            <person name="Ardell D.H."/>
            <person name="Arguello R."/>
            <person name="Artieri C.G."/>
            <person name="Barbash D.A."/>
            <person name="Barker D."/>
            <person name="Barsanti P."/>
            <person name="Batterham P."/>
            <person name="Batzoglou S."/>
            <person name="Begun D."/>
            <person name="Bhutkar A."/>
            <person name="Blanco E."/>
            <person name="Bosak S.A."/>
            <person name="Bradley R.K."/>
            <person name="Brand A.D."/>
            <person name="Brent M.R."/>
            <person name="Brooks A.N."/>
            <person name="Brown R.H."/>
            <person name="Butlin R.K."/>
            <person name="Caggese C."/>
            <person name="Calvi B.R."/>
            <person name="Bernardo de Carvalho A."/>
            <person name="Caspi A."/>
            <person name="Castrezana S."/>
            <person name="Celniker S.E."/>
            <person name="Chang J.L."/>
            <person name="Chapple C."/>
            <person name="Chatterji S."/>
            <person name="Chinwalla A."/>
            <person name="Civetta A."/>
            <person name="Clifton S.W."/>
            <person name="Comeron J.M."/>
            <person name="Costello J.C."/>
            <person name="Coyne J.A."/>
            <person name="Daub J."/>
            <person name="David R.G."/>
            <person name="Delcher A.L."/>
            <person name="Delehaunty K."/>
            <person name="Do C.B."/>
            <person name="Ebling H."/>
            <person name="Edwards K."/>
            <person name="Eickbush T."/>
            <person name="Evans J.D."/>
            <person name="Filipski A."/>
            <person name="Findeiss S."/>
            <person name="Freyhult E."/>
            <person name="Fulton L."/>
            <person name="Fulton R."/>
            <person name="Garcia A.C."/>
            <person name="Gardiner A."/>
            <person name="Garfield D.A."/>
            <person name="Garvin B.E."/>
            <person name="Gibson G."/>
            <person name="Gilbert D."/>
            <person name="Gnerre S."/>
            <person name="Godfrey J."/>
            <person name="Good R."/>
            <person name="Gotea V."/>
            <person name="Gravely B."/>
            <person name="Greenberg A.J."/>
            <person name="Griffiths-Jones S."/>
            <person name="Gross S."/>
            <person name="Guigo R."/>
            <person name="Gustafson E.A."/>
            <person name="Haerty W."/>
            <person name="Hahn M.W."/>
            <person name="Halligan D.L."/>
            <person name="Halpern A.L."/>
            <person name="Halter G.M."/>
            <person name="Han M.V."/>
            <person name="Heger A."/>
            <person name="Hillier L."/>
            <person name="Hinrichs A.S."/>
            <person name="Holmes I."/>
            <person name="Hoskins R.A."/>
            <person name="Hubisz M.J."/>
            <person name="Hultmark D."/>
            <person name="Huntley M.A."/>
            <person name="Jaffe D.B."/>
            <person name="Jagadeeshan S."/>
            <person name="Jeck W.R."/>
            <person name="Johnson J."/>
            <person name="Jones C.D."/>
            <person name="Jordan W.C."/>
            <person name="Karpen G.H."/>
            <person name="Kataoka E."/>
            <person name="Keightley P.D."/>
            <person name="Kheradpour P."/>
            <person name="Kirkness E.F."/>
            <person name="Koerich L.B."/>
            <person name="Kristiansen K."/>
            <person name="Kudrna D."/>
            <person name="Kulathinal R.J."/>
            <person name="Kumar S."/>
            <person name="Kwok R."/>
            <person name="Lander E."/>
            <person name="Langley C.H."/>
            <person name="Lapoint R."/>
            <person name="Lazzaro B.P."/>
            <person name="Lee S.J."/>
            <person name="Levesque L."/>
            <person name="Li R."/>
            <person name="Lin C.F."/>
            <person name="Lin M.F."/>
            <person name="Lindblad-Toh K."/>
            <person name="Llopart A."/>
            <person name="Long M."/>
            <person name="Low L."/>
            <person name="Lozovsky E."/>
            <person name="Lu J."/>
            <person name="Luo M."/>
            <person name="Machado C.A."/>
            <person name="Makalowski W."/>
            <person name="Marzo M."/>
            <person name="Matsuda M."/>
            <person name="Matzkin L."/>
            <person name="McAllister B."/>
            <person name="McBride C.S."/>
            <person name="McKernan B."/>
            <person name="McKernan K."/>
            <person name="Mendez-Lago M."/>
            <person name="Minx P."/>
            <person name="Mollenhauer M.U."/>
            <person name="Montooth K."/>
            <person name="Mount S.M."/>
            <person name="Mu X."/>
            <person name="Myers E."/>
            <person name="Negre B."/>
            <person name="Newfeld S."/>
            <person name="Nielsen R."/>
            <person name="Noor M.A."/>
            <person name="O'Grady P."/>
            <person name="Pachter L."/>
            <person name="Papaceit M."/>
            <person name="Parisi M.J."/>
            <person name="Parisi M."/>
            <person name="Parts L."/>
            <person name="Pedersen J.S."/>
            <person name="Pesole G."/>
            <person name="Phillippy A.M."/>
            <person name="Ponting C.P."/>
            <person name="Pop M."/>
            <person name="Porcelli D."/>
            <person name="Powell J.R."/>
            <person name="Prohaska S."/>
            <person name="Pruitt K."/>
            <person name="Puig M."/>
            <person name="Quesneville H."/>
            <person name="Ram K.R."/>
            <person name="Rand D."/>
            <person name="Rasmussen M.D."/>
            <person name="Reed L.K."/>
            <person name="Reenan R."/>
            <person name="Reily A."/>
            <person name="Remington K.A."/>
            <person name="Rieger T.T."/>
            <person name="Ritchie M.G."/>
            <person name="Robin C."/>
            <person name="Rogers Y.H."/>
            <person name="Rohde C."/>
            <person name="Rozas J."/>
            <person name="Rubenfield M.J."/>
            <person name="Ruiz A."/>
            <person name="Russo S."/>
            <person name="Salzberg S.L."/>
            <person name="Sanchez-Gracia A."/>
            <person name="Saranga D.J."/>
            <person name="Sato H."/>
            <person name="Schaeffer S.W."/>
            <person name="Schatz M.C."/>
            <person name="Schlenke T."/>
            <person name="Schwartz R."/>
            <person name="Segarra C."/>
            <person name="Singh R.S."/>
            <person name="Sirot L."/>
            <person name="Sirota M."/>
            <person name="Sisneros N.B."/>
            <person name="Smith C.D."/>
            <person name="Smith T.F."/>
            <person name="Spieth J."/>
            <person name="Stage D.E."/>
            <person name="Stark A."/>
            <person name="Stephan W."/>
            <person name="Strausberg R.L."/>
            <person name="Strempel S."/>
            <person name="Sturgill D."/>
            <person name="Sutton G."/>
            <person name="Sutton G.G."/>
            <person name="Tao W."/>
            <person name="Teichmann S."/>
            <person name="Tobari Y.N."/>
            <person name="Tomimura Y."/>
            <person name="Tsolas J.M."/>
            <person name="Valente V.L."/>
            <person name="Venter E."/>
            <person name="Venter J.C."/>
            <person name="Vicario S."/>
            <person name="Vieira F.G."/>
            <person name="Vilella A.J."/>
            <person name="Villasante A."/>
            <person name="Walenz B."/>
            <person name="Wang J."/>
            <person name="Wasserman M."/>
            <person name="Watts T."/>
            <person name="Wilson D."/>
            <person name="Wilson R.K."/>
            <person name="Wing R.A."/>
            <person name="Wolfner M.F."/>
            <person name="Wong A."/>
            <person name="Wong G.K."/>
            <person name="Wu C.I."/>
            <person name="Wu G."/>
            <person name="Yamamoto D."/>
            <person name="Yang H.P."/>
            <person name="Yang S.P."/>
            <person name="Yorke J.A."/>
            <person name="Yoshida K."/>
            <person name="Zdobnov E."/>
            <person name="Zhang P."/>
            <person name="Zhang Y."/>
            <person name="Zimin A.V."/>
            <person name="Baldwin J."/>
            <person name="Abdouelleil A."/>
            <person name="Abdulkadir J."/>
            <person name="Abebe A."/>
            <person name="Abera B."/>
            <person name="Abreu J."/>
            <person name="Acer S.C."/>
            <person name="Aftuck L."/>
            <person name="Alexander A."/>
            <person name="An P."/>
            <person name="Anderson E."/>
            <person name="Anderson S."/>
            <person name="Arachi H."/>
            <person name="Azer M."/>
            <person name="Bachantsang P."/>
            <person name="Barry A."/>
            <person name="Bayul T."/>
            <person name="Berlin A."/>
            <person name="Bessette D."/>
            <person name="Bloom T."/>
            <person name="Blye J."/>
            <person name="Boguslavskiy L."/>
            <person name="Bonnet C."/>
            <person name="Boukhgalter B."/>
            <person name="Bourzgui I."/>
            <person name="Brown A."/>
            <person name="Cahill P."/>
            <person name="Channer S."/>
            <person name="Cheshatsang Y."/>
            <person name="Chuda L."/>
            <person name="Citroen M."/>
            <person name="Collymore A."/>
            <person name="Cooke P."/>
            <person name="Costello M."/>
            <person name="D'Aco K."/>
            <person name="Daza R."/>
            <person name="De Haan G."/>
            <person name="DeGray S."/>
            <person name="DeMaso C."/>
            <person name="Dhargay N."/>
            <person name="Dooley K."/>
            <person name="Dooley E."/>
            <person name="Doricent M."/>
            <person name="Dorje P."/>
            <person name="Dorjee K."/>
            <person name="Dupes A."/>
            <person name="Elong R."/>
            <person name="Falk J."/>
            <person name="Farina A."/>
            <person name="Faro S."/>
            <person name="Ferguson D."/>
            <person name="Fisher S."/>
            <person name="Foley C.D."/>
            <person name="Franke A."/>
            <person name="Friedrich D."/>
            <person name="Gadbois L."/>
            <person name="Gearin G."/>
            <person name="Gearin C.R."/>
            <person name="Giannoukos G."/>
            <person name="Goode T."/>
            <person name="Graham J."/>
            <person name="Grandbois E."/>
            <person name="Grewal S."/>
            <person name="Gyaltsen K."/>
            <person name="Hafez N."/>
            <person name="Hagos B."/>
            <person name="Hall J."/>
            <person name="Henson C."/>
            <person name="Hollinger A."/>
            <person name="Honan T."/>
            <person name="Huard M.D."/>
            <person name="Hughes L."/>
            <person name="Hurhula B."/>
            <person name="Husby M.E."/>
            <person name="Kamat A."/>
            <person name="Kanga B."/>
            <person name="Kashin S."/>
            <person name="Khazanovich D."/>
            <person name="Kisner P."/>
            <person name="Lance K."/>
            <person name="Lara M."/>
            <person name="Lee W."/>
            <person name="Lennon N."/>
            <person name="Letendre F."/>
            <person name="LeVine R."/>
            <person name="Lipovsky A."/>
            <person name="Liu X."/>
            <person name="Liu J."/>
            <person name="Liu S."/>
            <person name="Lokyitsang T."/>
            <person name="Lokyitsang Y."/>
            <person name="Lubonja R."/>
            <person name="Lui A."/>
            <person name="MacDonald P."/>
            <person name="Magnisalis V."/>
            <person name="Maru K."/>
            <person name="Matthews C."/>
            <person name="McCusker W."/>
            <person name="McDonough S."/>
            <person name="Mehta T."/>
            <person name="Meldrim J."/>
            <person name="Meneus L."/>
            <person name="Mihai O."/>
            <person name="Mihalev A."/>
            <person name="Mihova T."/>
            <person name="Mittelman R."/>
            <person name="Mlenga V."/>
            <person name="Montmayeur A."/>
            <person name="Mulrain L."/>
            <person name="Navidi A."/>
            <person name="Naylor J."/>
            <person name="Negash T."/>
            <person name="Nguyen T."/>
            <person name="Nguyen N."/>
            <person name="Nicol R."/>
            <person name="Norbu C."/>
            <person name="Norbu N."/>
            <person name="Novod N."/>
            <person name="O'Neill B."/>
            <person name="Osman S."/>
            <person name="Markiewicz E."/>
            <person name="Oyono O.L."/>
            <person name="Patti C."/>
            <person name="Phunkhang P."/>
            <person name="Pierre F."/>
            <person name="Priest M."/>
            <person name="Raghuraman S."/>
            <person name="Rege F."/>
            <person name="Reyes R."/>
            <person name="Rise C."/>
            <person name="Rogov P."/>
            <person name="Ross K."/>
            <person name="Ryan E."/>
            <person name="Settipalli S."/>
            <person name="Shea T."/>
            <person name="Sherpa N."/>
            <person name="Shi L."/>
            <person name="Shih D."/>
            <person name="Sparrow T."/>
            <person name="Spaulding J."/>
            <person name="Stalker J."/>
            <person name="Stange-Thomann N."/>
            <person name="Stavropoulos S."/>
            <person name="Stone C."/>
            <person name="Strader C."/>
            <person name="Tesfaye S."/>
            <person name="Thomson T."/>
            <person name="Thoulutsang Y."/>
            <person name="Thoulutsang D."/>
            <person name="Topham K."/>
            <person name="Topping I."/>
            <person name="Tsamla T."/>
            <person name="Vassiliev H."/>
            <person name="Vo A."/>
            <person name="Wangchuk T."/>
            <person name="Wangdi T."/>
            <person name="Weiand M."/>
            <person name="Wilkinson J."/>
            <person name="Wilson A."/>
            <person name="Yadav S."/>
            <person name="Young G."/>
            <person name="Yu Q."/>
            <person name="Zembek L."/>
            <person name="Zhong D."/>
            <person name="Zimmer A."/>
            <person name="Zwirko Z."/>
            <person name="Jaffe D.B."/>
            <person name="Alvarez P."/>
            <person name="Brockman W."/>
            <person name="Butler J."/>
            <person name="Chin C."/>
            <person name="Gnerre S."/>
            <person name="Grabherr M."/>
            <person name="Kleber M."/>
            <person name="Mauceli E."/>
            <person name="MacCallum I."/>
        </authorList>
    </citation>
    <scope>NUCLEOTIDE SEQUENCE [LARGE SCALE GENOMIC DNA]</scope>
    <source>
        <strain evidence="3">Tucson 14024-0371.13</strain>
    </source>
</reference>
<protein>
    <submittedName>
        <fullName evidence="2">Uncharacterized protein</fullName>
    </submittedName>
</protein>
<accession>A0A0P9ACQ8</accession>
<organism evidence="2 3">
    <name type="scientific">Drosophila ananassae</name>
    <name type="common">Fruit fly</name>
    <dbReference type="NCBI Taxonomy" id="7217"/>
    <lineage>
        <taxon>Eukaryota</taxon>
        <taxon>Metazoa</taxon>
        <taxon>Ecdysozoa</taxon>
        <taxon>Arthropoda</taxon>
        <taxon>Hexapoda</taxon>
        <taxon>Insecta</taxon>
        <taxon>Pterygota</taxon>
        <taxon>Neoptera</taxon>
        <taxon>Endopterygota</taxon>
        <taxon>Diptera</taxon>
        <taxon>Brachycera</taxon>
        <taxon>Muscomorpha</taxon>
        <taxon>Ephydroidea</taxon>
        <taxon>Drosophilidae</taxon>
        <taxon>Drosophila</taxon>
        <taxon>Sophophora</taxon>
    </lineage>
</organism>
<evidence type="ECO:0000313" key="2">
    <source>
        <dbReference type="EMBL" id="KPU75870.1"/>
    </source>
</evidence>
<sequence length="79" mass="9153">MHSPRAFWSAYANRWIIERNQHVAGYNGTVIIQVRVSQNITPSLPPTEQLRQLRQCRKTFSPPEPSPRTRRNPEEISGV</sequence>
<evidence type="ECO:0000313" key="3">
    <source>
        <dbReference type="Proteomes" id="UP000007801"/>
    </source>
</evidence>
<dbReference type="InParanoid" id="A0A0P9ACQ8"/>
<dbReference type="EMBL" id="CH902619">
    <property type="protein sequence ID" value="KPU75870.1"/>
    <property type="molecule type" value="Genomic_DNA"/>
</dbReference>
<proteinExistence type="predicted"/>
<name>A0A0P9ACQ8_DROAN</name>